<name>A0A0N9I4U1_9PSEU</name>
<evidence type="ECO:0000256" key="1">
    <source>
        <dbReference type="SAM" id="Phobius"/>
    </source>
</evidence>
<dbReference type="Proteomes" id="UP000063699">
    <property type="component" value="Chromosome"/>
</dbReference>
<feature type="transmembrane region" description="Helical" evidence="1">
    <location>
        <begin position="221"/>
        <end position="239"/>
    </location>
</feature>
<keyword evidence="3" id="KW-1185">Reference proteome</keyword>
<keyword evidence="1" id="KW-0472">Membrane</keyword>
<dbReference type="AlphaFoldDB" id="A0A0N9I4U1"/>
<dbReference type="RefSeq" id="WP_054291300.1">
    <property type="nucleotide sequence ID" value="NZ_CP012752.1"/>
</dbReference>
<keyword evidence="1" id="KW-0812">Transmembrane</keyword>
<feature type="transmembrane region" description="Helical" evidence="1">
    <location>
        <begin position="245"/>
        <end position="264"/>
    </location>
</feature>
<sequence>MIEHADNANVAEEGAAVGIQAEYVHNSTVYQVFADSSPRQKYEVGVRLLEDGVPKRAKELIDDAIARGHDNGEVRFHWMLAMLGKRSLRDLTAAERAQLEWVCQRLHSYADDVWKQSLEAVCELVNSLRRNDRECKSALERLHGLPVAQREKIVRHLDLVLTGGMKDTVWAGSRQKAEQRQLGNDRRERVWAYFHPDPVPPRVRAPLEVSTVPGDTTRAKAWSVLAVLAYGHLCWLVLTEGVLESMLACALIAPAGYFAARHGLEWRYRSARRRAKENDFAVDENVRRPPEPGFANAVTHSFTHYFGRYLPQDVDREQWLARTLGVRTTLRDEIVEVYREERIKVDRVNWLIGYLAADVRSQWTKGTLLRHRERYRTDPVTKLVCSIALVVVVVATVLVAVLTVPAQPLPVLAALTAMLTGGRWAAQRWYGIVSEERRFAEDSQDQAGRLDERQAAYERWKARLDSTRPSEHEMETWLRCDKTMLLDAALRHYGLVWREVITHAFLQAPSKPYQRARVKNGPWRYSKYDIRLFLITQDGVREVSTRLDFERVDLKGQERNNYRFDAVSSVQVVESAATGCALELTLFNGPSRNIPVVEPGVSAADGESPAALSETSLDSAGFAHTLHILEGIAAEGKTWIDRDTLGRTGAAR</sequence>
<keyword evidence="1" id="KW-1133">Transmembrane helix</keyword>
<evidence type="ECO:0000313" key="3">
    <source>
        <dbReference type="Proteomes" id="UP000063699"/>
    </source>
</evidence>
<dbReference type="KEGG" id="kphy:AOZ06_23005"/>
<dbReference type="EMBL" id="CP012752">
    <property type="protein sequence ID" value="ALG09396.1"/>
    <property type="molecule type" value="Genomic_DNA"/>
</dbReference>
<dbReference type="OrthoDB" id="4501073at2"/>
<reference evidence="2 3" key="1">
    <citation type="submission" date="2015-07" db="EMBL/GenBank/DDBJ databases">
        <title>Genome sequencing of Kibdelosporangium phytohabitans.</title>
        <authorList>
            <person name="Qin S."/>
            <person name="Xing K."/>
        </authorList>
    </citation>
    <scope>NUCLEOTIDE SEQUENCE [LARGE SCALE GENOMIC DNA]</scope>
    <source>
        <strain evidence="2 3">KLBMP1111</strain>
    </source>
</reference>
<protein>
    <submittedName>
        <fullName evidence="2">Uncharacterized protein</fullName>
    </submittedName>
</protein>
<proteinExistence type="predicted"/>
<feature type="transmembrane region" description="Helical" evidence="1">
    <location>
        <begin position="380"/>
        <end position="402"/>
    </location>
</feature>
<accession>A0A0N9I4U1</accession>
<dbReference type="STRING" id="860235.AOZ06_23005"/>
<evidence type="ECO:0000313" key="2">
    <source>
        <dbReference type="EMBL" id="ALG09396.1"/>
    </source>
</evidence>
<gene>
    <name evidence="2" type="ORF">AOZ06_23005</name>
</gene>
<organism evidence="2 3">
    <name type="scientific">Kibdelosporangium phytohabitans</name>
    <dbReference type="NCBI Taxonomy" id="860235"/>
    <lineage>
        <taxon>Bacteria</taxon>
        <taxon>Bacillati</taxon>
        <taxon>Actinomycetota</taxon>
        <taxon>Actinomycetes</taxon>
        <taxon>Pseudonocardiales</taxon>
        <taxon>Pseudonocardiaceae</taxon>
        <taxon>Kibdelosporangium</taxon>
    </lineage>
</organism>